<feature type="transmembrane region" description="Helical" evidence="8">
    <location>
        <begin position="417"/>
        <end position="435"/>
    </location>
</feature>
<dbReference type="InterPro" id="IPR020846">
    <property type="entry name" value="MFS_dom"/>
</dbReference>
<dbReference type="PROSITE" id="PS00217">
    <property type="entry name" value="SUGAR_TRANSPORT_2"/>
    <property type="match status" value="1"/>
</dbReference>
<feature type="transmembrane region" description="Helical" evidence="8">
    <location>
        <begin position="143"/>
        <end position="165"/>
    </location>
</feature>
<dbReference type="PANTHER" id="PTHR48020:SF12">
    <property type="entry name" value="PROTON MYO-INOSITOL COTRANSPORTER"/>
    <property type="match status" value="1"/>
</dbReference>
<organism evidence="10 11">
    <name type="scientific">Terriglobus aquaticus</name>
    <dbReference type="NCBI Taxonomy" id="940139"/>
    <lineage>
        <taxon>Bacteria</taxon>
        <taxon>Pseudomonadati</taxon>
        <taxon>Acidobacteriota</taxon>
        <taxon>Terriglobia</taxon>
        <taxon>Terriglobales</taxon>
        <taxon>Acidobacteriaceae</taxon>
        <taxon>Terriglobus</taxon>
    </lineage>
</organism>
<dbReference type="Gene3D" id="1.20.1250.20">
    <property type="entry name" value="MFS general substrate transporter like domains"/>
    <property type="match status" value="2"/>
</dbReference>
<evidence type="ECO:0000256" key="3">
    <source>
        <dbReference type="ARBA" id="ARBA00022448"/>
    </source>
</evidence>
<dbReference type="Pfam" id="PF00083">
    <property type="entry name" value="Sugar_tr"/>
    <property type="match status" value="1"/>
</dbReference>
<protein>
    <submittedName>
        <fullName evidence="10">Sugar porter family MFS transporter</fullName>
    </submittedName>
</protein>
<feature type="domain" description="Major facilitator superfamily (MFS) profile" evidence="9">
    <location>
        <begin position="19"/>
        <end position="439"/>
    </location>
</feature>
<feature type="transmembrane region" description="Helical" evidence="8">
    <location>
        <begin position="86"/>
        <end position="104"/>
    </location>
</feature>
<comment type="similarity">
    <text evidence="2 7">Belongs to the major facilitator superfamily. Sugar transporter (TC 2.A.1.1) family.</text>
</comment>
<feature type="transmembrane region" description="Helical" evidence="8">
    <location>
        <begin position="290"/>
        <end position="311"/>
    </location>
</feature>
<evidence type="ECO:0000256" key="5">
    <source>
        <dbReference type="ARBA" id="ARBA00022989"/>
    </source>
</evidence>
<dbReference type="InterPro" id="IPR003663">
    <property type="entry name" value="Sugar/inositol_transpt"/>
</dbReference>
<evidence type="ECO:0000256" key="8">
    <source>
        <dbReference type="SAM" id="Phobius"/>
    </source>
</evidence>
<dbReference type="RefSeq" id="WP_263412781.1">
    <property type="nucleotide sequence ID" value="NZ_BAABBH010000001.1"/>
</dbReference>
<dbReference type="Proteomes" id="UP001634747">
    <property type="component" value="Unassembled WGS sequence"/>
</dbReference>
<comment type="caution">
    <text evidence="10">The sequence shown here is derived from an EMBL/GenBank/DDBJ whole genome shotgun (WGS) entry which is preliminary data.</text>
</comment>
<evidence type="ECO:0000313" key="11">
    <source>
        <dbReference type="Proteomes" id="UP001634747"/>
    </source>
</evidence>
<sequence>MTETNVPHWNVDRSFVLRVSVIAALSGLLYGYDMGIIAAALLYVRNTFDLSAGMEEAVVSVVLLGAMLGALLGGTVADRIGRKKTLVQAALIFVCGSVLAPLSPNVGVLIVARAVLGLAIGFTSVTAPVYVSELAPPQSRGGLIGLYQLALTLGIAIANLVGYFLSGQKAWRLMFGIGAAPAILFLMLVLSVPESARWLASKQRFEEAAAVIRSYAAEPAATWLLQEIRQSVAAKLDQRWASLWSPGIRKPLAIAVSFTVLQQITGINTIIYYGPQIFAMAGFGSDQSDILATFVVAAVNVLATLIALALVDRIGRKPLLYGGVSGMMVSLVAISLAFHSASGRLLGTVAIVSLIAYILCFAASLGPIAWILVSEVFPQRVRGRGVAAATLGSGLANAAVSLTFLSLIHAVGSPATFALFALFCLVTLVFVRFGVPETMGRELESISFAPTADAPAYDQLEPSH</sequence>
<proteinExistence type="inferred from homology"/>
<feature type="transmembrane region" description="Helical" evidence="8">
    <location>
        <begin position="345"/>
        <end position="373"/>
    </location>
</feature>
<evidence type="ECO:0000256" key="4">
    <source>
        <dbReference type="ARBA" id="ARBA00022692"/>
    </source>
</evidence>
<keyword evidence="6 8" id="KW-0472">Membrane</keyword>
<dbReference type="InterPro" id="IPR036259">
    <property type="entry name" value="MFS_trans_sf"/>
</dbReference>
<feature type="transmembrane region" description="Helical" evidence="8">
    <location>
        <begin position="21"/>
        <end position="45"/>
    </location>
</feature>
<dbReference type="EMBL" id="JBJYXY010000001">
    <property type="protein sequence ID" value="MFN2975704.1"/>
    <property type="molecule type" value="Genomic_DNA"/>
</dbReference>
<keyword evidence="3 7" id="KW-0813">Transport</keyword>
<dbReference type="InterPro" id="IPR005829">
    <property type="entry name" value="Sugar_transporter_CS"/>
</dbReference>
<dbReference type="PRINTS" id="PR00171">
    <property type="entry name" value="SUGRTRNSPORT"/>
</dbReference>
<evidence type="ECO:0000313" key="10">
    <source>
        <dbReference type="EMBL" id="MFN2975704.1"/>
    </source>
</evidence>
<reference evidence="10 11" key="1">
    <citation type="submission" date="2024-12" db="EMBL/GenBank/DDBJ databases">
        <authorList>
            <person name="Lee Y."/>
        </authorList>
    </citation>
    <scope>NUCLEOTIDE SEQUENCE [LARGE SCALE GENOMIC DNA]</scope>
    <source>
        <strain evidence="10 11">03SUJ4</strain>
    </source>
</reference>
<keyword evidence="4 8" id="KW-0812">Transmembrane</keyword>
<dbReference type="PANTHER" id="PTHR48020">
    <property type="entry name" value="PROTON MYO-INOSITOL COTRANSPORTER"/>
    <property type="match status" value="1"/>
</dbReference>
<gene>
    <name evidence="10" type="ORF">ACK2TP_08005</name>
</gene>
<evidence type="ECO:0000256" key="2">
    <source>
        <dbReference type="ARBA" id="ARBA00010992"/>
    </source>
</evidence>
<feature type="transmembrane region" description="Helical" evidence="8">
    <location>
        <begin position="252"/>
        <end position="274"/>
    </location>
</feature>
<comment type="subcellular location">
    <subcellularLocation>
        <location evidence="1">Membrane</location>
        <topology evidence="1">Multi-pass membrane protein</topology>
    </subcellularLocation>
</comment>
<dbReference type="PROSITE" id="PS50850">
    <property type="entry name" value="MFS"/>
    <property type="match status" value="1"/>
</dbReference>
<evidence type="ECO:0000256" key="1">
    <source>
        <dbReference type="ARBA" id="ARBA00004141"/>
    </source>
</evidence>
<feature type="transmembrane region" description="Helical" evidence="8">
    <location>
        <begin position="171"/>
        <end position="192"/>
    </location>
</feature>
<keyword evidence="5 8" id="KW-1133">Transmembrane helix</keyword>
<evidence type="ECO:0000259" key="9">
    <source>
        <dbReference type="PROSITE" id="PS50850"/>
    </source>
</evidence>
<name>A0ABW9KIY4_9BACT</name>
<accession>A0ABW9KIY4</accession>
<evidence type="ECO:0000256" key="6">
    <source>
        <dbReference type="ARBA" id="ARBA00023136"/>
    </source>
</evidence>
<dbReference type="InterPro" id="IPR005828">
    <property type="entry name" value="MFS_sugar_transport-like"/>
</dbReference>
<feature type="transmembrane region" description="Helical" evidence="8">
    <location>
        <begin position="110"/>
        <end position="131"/>
    </location>
</feature>
<evidence type="ECO:0000256" key="7">
    <source>
        <dbReference type="RuleBase" id="RU003346"/>
    </source>
</evidence>
<dbReference type="SUPFAM" id="SSF103473">
    <property type="entry name" value="MFS general substrate transporter"/>
    <property type="match status" value="1"/>
</dbReference>
<feature type="transmembrane region" description="Helical" evidence="8">
    <location>
        <begin position="57"/>
        <end position="74"/>
    </location>
</feature>
<dbReference type="InterPro" id="IPR050814">
    <property type="entry name" value="Myo-inositol_Transporter"/>
</dbReference>
<feature type="transmembrane region" description="Helical" evidence="8">
    <location>
        <begin position="385"/>
        <end position="411"/>
    </location>
</feature>
<feature type="transmembrane region" description="Helical" evidence="8">
    <location>
        <begin position="318"/>
        <end position="339"/>
    </location>
</feature>
<keyword evidence="11" id="KW-1185">Reference proteome</keyword>
<dbReference type="NCBIfam" id="TIGR00879">
    <property type="entry name" value="SP"/>
    <property type="match status" value="1"/>
</dbReference>
<dbReference type="PROSITE" id="PS00216">
    <property type="entry name" value="SUGAR_TRANSPORT_1"/>
    <property type="match status" value="2"/>
</dbReference>